<dbReference type="Proteomes" id="UP001314903">
    <property type="component" value="Unassembled WGS sequence"/>
</dbReference>
<feature type="domain" description="YqbQ/XkdQ" evidence="1">
    <location>
        <begin position="27"/>
        <end position="328"/>
    </location>
</feature>
<dbReference type="InterPro" id="IPR056937">
    <property type="entry name" value="YqbQ/XkdQ"/>
</dbReference>
<accession>A0ABS4KJL1</accession>
<protein>
    <recommendedName>
        <fullName evidence="1">YqbQ/XkdQ domain-containing protein</fullName>
    </recommendedName>
</protein>
<keyword evidence="3" id="KW-1185">Reference proteome</keyword>
<dbReference type="EMBL" id="JAGGLI010000011">
    <property type="protein sequence ID" value="MBP2027396.1"/>
    <property type="molecule type" value="Genomic_DNA"/>
</dbReference>
<dbReference type="Pfam" id="PF24032">
    <property type="entry name" value="YQBQ"/>
    <property type="match status" value="1"/>
</dbReference>
<dbReference type="SUPFAM" id="SSF69279">
    <property type="entry name" value="Phage tail proteins"/>
    <property type="match status" value="1"/>
</dbReference>
<dbReference type="RefSeq" id="WP_209660450.1">
    <property type="nucleotide sequence ID" value="NZ_JAGGLI010000011.1"/>
</dbReference>
<comment type="caution">
    <text evidence="2">The sequence shown here is derived from an EMBL/GenBank/DDBJ whole genome shotgun (WGS) entry which is preliminary data.</text>
</comment>
<evidence type="ECO:0000259" key="1">
    <source>
        <dbReference type="Pfam" id="PF24032"/>
    </source>
</evidence>
<gene>
    <name evidence="2" type="ORF">J2Z35_001190</name>
</gene>
<sequence>MLIDDYSVFLIRDSKTYNIAALCGDLSWRDSIDTLGMEFNFSTGYTDARFFPKLVVRLGDLIVLSNNGAEVFRGIVTDENIDGRFKRSFTAFDFAFYLNKSRTIIQFNKIRADKAIKELCGKFNIPVGNITAIPTLISKIYKDATIADIIEDILEQATKEQGVKYRKEMRIGKFYIEKYSDLIVKGLFKPASNIQAFDVTKAIGSINRTRSIADMKNSILIVSGEEKSTRVAAKAEDAASIKKYGLLQDIESVDSKNIAQVRNIAKNKLAELNKIAEDTSIELLGADSVRAGRILEITEPITGLSGKYLVKECTHTYSNRIHKMNLSIEGA</sequence>
<evidence type="ECO:0000313" key="3">
    <source>
        <dbReference type="Proteomes" id="UP001314903"/>
    </source>
</evidence>
<reference evidence="2 3" key="1">
    <citation type="submission" date="2021-03" db="EMBL/GenBank/DDBJ databases">
        <title>Genomic Encyclopedia of Type Strains, Phase IV (KMG-IV): sequencing the most valuable type-strain genomes for metagenomic binning, comparative biology and taxonomic classification.</title>
        <authorList>
            <person name="Goeker M."/>
        </authorList>
    </citation>
    <scope>NUCLEOTIDE SEQUENCE [LARGE SCALE GENOMIC DNA]</scope>
    <source>
        <strain evidence="2 3">DSM 27512</strain>
    </source>
</reference>
<organism evidence="2 3">
    <name type="scientific">Acetoanaerobium pronyense</name>
    <dbReference type="NCBI Taxonomy" id="1482736"/>
    <lineage>
        <taxon>Bacteria</taxon>
        <taxon>Bacillati</taxon>
        <taxon>Bacillota</taxon>
        <taxon>Clostridia</taxon>
        <taxon>Peptostreptococcales</taxon>
        <taxon>Filifactoraceae</taxon>
        <taxon>Acetoanaerobium</taxon>
    </lineage>
</organism>
<proteinExistence type="predicted"/>
<evidence type="ECO:0000313" key="2">
    <source>
        <dbReference type="EMBL" id="MBP2027396.1"/>
    </source>
</evidence>
<name>A0ABS4KJL1_9FIRM</name>